<dbReference type="InterPro" id="IPR011032">
    <property type="entry name" value="GroES-like_sf"/>
</dbReference>
<comment type="cofactor">
    <cofactor evidence="1 5">
        <name>Zn(2+)</name>
        <dbReference type="ChEBI" id="CHEBI:29105"/>
    </cofactor>
</comment>
<dbReference type="Gene3D" id="3.40.50.720">
    <property type="entry name" value="NAD(P)-binding Rossmann-like Domain"/>
    <property type="match status" value="1"/>
</dbReference>
<evidence type="ECO:0000256" key="1">
    <source>
        <dbReference type="ARBA" id="ARBA00001947"/>
    </source>
</evidence>
<evidence type="ECO:0000313" key="9">
    <source>
        <dbReference type="Proteomes" id="UP000562984"/>
    </source>
</evidence>
<evidence type="ECO:0000259" key="7">
    <source>
        <dbReference type="Pfam" id="PF08240"/>
    </source>
</evidence>
<comment type="similarity">
    <text evidence="5">Belongs to the zinc-containing alcohol dehydrogenase family.</text>
</comment>
<evidence type="ECO:0000256" key="4">
    <source>
        <dbReference type="ARBA" id="ARBA00023002"/>
    </source>
</evidence>
<dbReference type="InterPro" id="IPR050129">
    <property type="entry name" value="Zn_alcohol_dh"/>
</dbReference>
<dbReference type="SUPFAM" id="SSF50129">
    <property type="entry name" value="GroES-like"/>
    <property type="match status" value="1"/>
</dbReference>
<dbReference type="AlphaFoldDB" id="A0A849A773"/>
<accession>A0A849A773</accession>
<keyword evidence="3 5" id="KW-0862">Zinc</keyword>
<name>A0A849A773_9ACTN</name>
<evidence type="ECO:0000313" key="8">
    <source>
        <dbReference type="EMBL" id="NNG36409.1"/>
    </source>
</evidence>
<evidence type="ECO:0000259" key="6">
    <source>
        <dbReference type="Pfam" id="PF00107"/>
    </source>
</evidence>
<dbReference type="GO" id="GO:0008270">
    <property type="term" value="F:zinc ion binding"/>
    <property type="evidence" value="ECO:0007669"/>
    <property type="project" value="InterPro"/>
</dbReference>
<evidence type="ECO:0000256" key="2">
    <source>
        <dbReference type="ARBA" id="ARBA00022723"/>
    </source>
</evidence>
<dbReference type="RefSeq" id="WP_171200101.1">
    <property type="nucleotide sequence ID" value="NZ_JABEND010000006.1"/>
</dbReference>
<dbReference type="Gene3D" id="3.90.180.10">
    <property type="entry name" value="Medium-chain alcohol dehydrogenases, catalytic domain"/>
    <property type="match status" value="1"/>
</dbReference>
<dbReference type="InterPro" id="IPR013149">
    <property type="entry name" value="ADH-like_C"/>
</dbReference>
<evidence type="ECO:0000256" key="5">
    <source>
        <dbReference type="RuleBase" id="RU361277"/>
    </source>
</evidence>
<feature type="domain" description="Alcohol dehydrogenase-like C-terminal" evidence="6">
    <location>
        <begin position="176"/>
        <end position="301"/>
    </location>
</feature>
<comment type="caution">
    <text evidence="8">The sequence shown here is derived from an EMBL/GenBank/DDBJ whole genome shotgun (WGS) entry which is preliminary data.</text>
</comment>
<evidence type="ECO:0000256" key="3">
    <source>
        <dbReference type="ARBA" id="ARBA00022833"/>
    </source>
</evidence>
<keyword evidence="2 5" id="KW-0479">Metal-binding</keyword>
<reference evidence="8 9" key="1">
    <citation type="submission" date="2020-05" db="EMBL/GenBank/DDBJ databases">
        <title>Nakamurella sp. DB0629 isolated from air conditioner.</title>
        <authorList>
            <person name="Kim D.H."/>
            <person name="Kim D.-U."/>
        </authorList>
    </citation>
    <scope>NUCLEOTIDE SEQUENCE [LARGE SCALE GENOMIC DNA]</scope>
    <source>
        <strain evidence="8 9">DB0629</strain>
    </source>
</reference>
<organism evidence="8 9">
    <name type="scientific">Nakamurella aerolata</name>
    <dbReference type="NCBI Taxonomy" id="1656892"/>
    <lineage>
        <taxon>Bacteria</taxon>
        <taxon>Bacillati</taxon>
        <taxon>Actinomycetota</taxon>
        <taxon>Actinomycetes</taxon>
        <taxon>Nakamurellales</taxon>
        <taxon>Nakamurellaceae</taxon>
        <taxon>Nakamurella</taxon>
    </lineage>
</organism>
<protein>
    <submittedName>
        <fullName evidence="8">Alcohol dehydrogenase catalytic domain-containing protein</fullName>
    </submittedName>
</protein>
<dbReference type="SUPFAM" id="SSF51735">
    <property type="entry name" value="NAD(P)-binding Rossmann-fold domains"/>
    <property type="match status" value="1"/>
</dbReference>
<feature type="domain" description="Alcohol dehydrogenase-like N-terminal" evidence="7">
    <location>
        <begin position="25"/>
        <end position="136"/>
    </location>
</feature>
<dbReference type="InterPro" id="IPR036291">
    <property type="entry name" value="NAD(P)-bd_dom_sf"/>
</dbReference>
<dbReference type="InterPro" id="IPR002328">
    <property type="entry name" value="ADH_Zn_CS"/>
</dbReference>
<gene>
    <name evidence="8" type="ORF">HKD39_11925</name>
</gene>
<dbReference type="Proteomes" id="UP000562984">
    <property type="component" value="Unassembled WGS sequence"/>
</dbReference>
<dbReference type="PANTHER" id="PTHR43401:SF5">
    <property type="entry name" value="ALCOHOL DEHYDROGENASE-RELATED"/>
    <property type="match status" value="1"/>
</dbReference>
<dbReference type="PANTHER" id="PTHR43401">
    <property type="entry name" value="L-THREONINE 3-DEHYDROGENASE"/>
    <property type="match status" value="1"/>
</dbReference>
<dbReference type="GO" id="GO:0016491">
    <property type="term" value="F:oxidoreductase activity"/>
    <property type="evidence" value="ECO:0007669"/>
    <property type="project" value="UniProtKB-KW"/>
</dbReference>
<dbReference type="PROSITE" id="PS00059">
    <property type="entry name" value="ADH_ZINC"/>
    <property type="match status" value="1"/>
</dbReference>
<proteinExistence type="inferred from homology"/>
<dbReference type="InterPro" id="IPR013154">
    <property type="entry name" value="ADH-like_N"/>
</dbReference>
<keyword evidence="9" id="KW-1185">Reference proteome</keyword>
<sequence length="340" mass="34842">MRALLYREFSGPITVAEVAEPAAEPGTAVVRVAASGICRSDWHAWSGHDDSVPLPQVPGHEFAGTVAAAGPGVDPGWIGRRVTAPFVNGCGRCDWCRAGQAQVCPFQTQPGFTHRGSHAELVAVRAADTNLVALPDEVSDRAAAALGCRFATAFRALTAHAQLAAGQWVVVYGAGGVGLSAVMIGAALGAQVAVVDRSAAALQLAGRLGAAAVVPAGADATAMVLDVTGGGAHVSVDAVGSPDTARDAVFSLRRRGRHVQVGLFADQLPVLPMDRVIAWELSVFGSHGMAAADYPALLELVRSRTLRPDALLGEPVDLADAAPLIVNGTPAGITVLDPNR</sequence>
<dbReference type="EMBL" id="JABEND010000006">
    <property type="protein sequence ID" value="NNG36409.1"/>
    <property type="molecule type" value="Genomic_DNA"/>
</dbReference>
<dbReference type="Pfam" id="PF08240">
    <property type="entry name" value="ADH_N"/>
    <property type="match status" value="1"/>
</dbReference>
<dbReference type="Pfam" id="PF00107">
    <property type="entry name" value="ADH_zinc_N"/>
    <property type="match status" value="1"/>
</dbReference>
<keyword evidence="4" id="KW-0560">Oxidoreductase</keyword>